<keyword evidence="1" id="KW-0808">Transferase</keyword>
<reference evidence="1 2" key="1">
    <citation type="journal article" date="2019" name="ISME J.">
        <title>Deianiraea, an extracellular bacterium associated with the ciliate Paramecium, suggests an alternative scenario for the evolution of Rickettsiales.</title>
        <authorList>
            <person name="Castelli M."/>
            <person name="Sabaneyeva E."/>
            <person name="Lanzoni O."/>
            <person name="Lebedeva N."/>
            <person name="Floriano A.M."/>
            <person name="Gaiarsa S."/>
            <person name="Benken K."/>
            <person name="Modeo L."/>
            <person name="Bandi C."/>
            <person name="Potekhin A."/>
            <person name="Sassera D."/>
            <person name="Petroni G."/>
        </authorList>
    </citation>
    <scope>NUCLEOTIDE SEQUENCE [LARGE SCALE GENOMIC DNA]</scope>
    <source>
        <strain evidence="1">CyL4-1</strain>
    </source>
</reference>
<protein>
    <submittedName>
        <fullName evidence="1">Family 2 glycosyl transferase</fullName>
    </submittedName>
</protein>
<dbReference type="InterPro" id="IPR029044">
    <property type="entry name" value="Nucleotide-diphossugar_trans"/>
</dbReference>
<dbReference type="EMBL" id="CP029077">
    <property type="protein sequence ID" value="QED23364.1"/>
    <property type="molecule type" value="Genomic_DNA"/>
</dbReference>
<sequence>MHVDRVKKCYEFMEQNPDCDMVYTYVDIIDGDTKTIPNAMTSIFNQNKTPSDMLRYFFYNGNFICAASLMIKKDVYRKIHFNPCLLQLQDFDMWVKMLLSGFKIMCLPEKLTHYRIHGNNLSLQKDRKKKIELFSRDQFEHTKVLLNFTDYIKTVEQFEEIFQKTVPHNKLISFAIAQEALLIRRRPYYLFALDVIYNEMLDPVKKEMIYEYYKFEMKDFYTLCNNFIEKDSTFNIVCELVRKIKKLFLH</sequence>
<accession>A0A5B8XGD0</accession>
<name>A0A5B8XGD0_9RICK</name>
<dbReference type="OrthoDB" id="9802649at2"/>
<dbReference type="AlphaFoldDB" id="A0A5B8XGD0"/>
<evidence type="ECO:0000313" key="2">
    <source>
        <dbReference type="Proteomes" id="UP000321934"/>
    </source>
</evidence>
<keyword evidence="2" id="KW-1185">Reference proteome</keyword>
<dbReference type="Gene3D" id="3.90.550.10">
    <property type="entry name" value="Spore Coat Polysaccharide Biosynthesis Protein SpsA, Chain A"/>
    <property type="match status" value="1"/>
</dbReference>
<proteinExistence type="predicted"/>
<gene>
    <name evidence="1" type="ORF">Deia_00569</name>
</gene>
<dbReference type="Proteomes" id="UP000321934">
    <property type="component" value="Chromosome"/>
</dbReference>
<organism evidence="1 2">
    <name type="scientific">Candidatus Deianiraea vastatrix</name>
    <dbReference type="NCBI Taxonomy" id="2163644"/>
    <lineage>
        <taxon>Bacteria</taxon>
        <taxon>Pseudomonadati</taxon>
        <taxon>Pseudomonadota</taxon>
        <taxon>Alphaproteobacteria</taxon>
        <taxon>Rickettsiales</taxon>
        <taxon>Candidatus Deianiraeaceae</taxon>
        <taxon>Candidatus Deianiraea</taxon>
    </lineage>
</organism>
<dbReference type="GO" id="GO:0016740">
    <property type="term" value="F:transferase activity"/>
    <property type="evidence" value="ECO:0007669"/>
    <property type="project" value="UniProtKB-KW"/>
</dbReference>
<dbReference type="SUPFAM" id="SSF53448">
    <property type="entry name" value="Nucleotide-diphospho-sugar transferases"/>
    <property type="match status" value="1"/>
</dbReference>
<evidence type="ECO:0000313" key="1">
    <source>
        <dbReference type="EMBL" id="QED23364.1"/>
    </source>
</evidence>